<evidence type="ECO:0000313" key="1">
    <source>
        <dbReference type="EMBL" id="WDE07366.1"/>
    </source>
</evidence>
<dbReference type="RefSeq" id="WP_044837936.1">
    <property type="nucleotide sequence ID" value="NZ_CP059733.1"/>
</dbReference>
<dbReference type="InterPro" id="IPR009858">
    <property type="entry name" value="DUF1415"/>
</dbReference>
<sequence length="179" mass="20727">MHPAIEQTKQWLAEIVIGLNFCPFAKKEFVNDTIYYHVSSAGRIEVALEELMAQCQYLSEHDEIETSLVIFSTGFRRFDLYLDLLDYANELLVSSGYEGTFQLASFHPDYCFEGEDMDDAANYTNRSPYPTIHLIREASMERVLAVYQQPEEIPENNIRLAHEKGAAYFKNVLKRIKKQ</sequence>
<dbReference type="EMBL" id="CP059733">
    <property type="protein sequence ID" value="WDE07366.1"/>
    <property type="molecule type" value="Genomic_DNA"/>
</dbReference>
<protein>
    <submittedName>
        <fullName evidence="1">DUF1415 domain-containing protein</fullName>
    </submittedName>
</protein>
<gene>
    <name evidence="1" type="ORF">SG34_011040</name>
</gene>
<name>A0AAF0CBD7_9GAMM</name>
<proteinExistence type="predicted"/>
<keyword evidence="2" id="KW-1185">Reference proteome</keyword>
<organism evidence="1 2">
    <name type="scientific">Thalassomonas viridans</name>
    <dbReference type="NCBI Taxonomy" id="137584"/>
    <lineage>
        <taxon>Bacteria</taxon>
        <taxon>Pseudomonadati</taxon>
        <taxon>Pseudomonadota</taxon>
        <taxon>Gammaproteobacteria</taxon>
        <taxon>Alteromonadales</taxon>
        <taxon>Colwelliaceae</taxon>
        <taxon>Thalassomonas</taxon>
    </lineage>
</organism>
<dbReference type="KEGG" id="tvd:SG34_011040"/>
<reference evidence="1 2" key="2">
    <citation type="journal article" date="2022" name="Mar. Drugs">
        <title>Bioassay-Guided Fractionation Leads to the Detection of Cholic Acid Generated by the Rare Thalassomonas sp.</title>
        <authorList>
            <person name="Pheiffer F."/>
            <person name="Schneider Y.K."/>
            <person name="Hansen E.H."/>
            <person name="Andersen J.H."/>
            <person name="Isaksson J."/>
            <person name="Busche T."/>
            <person name="R C."/>
            <person name="Kalinowski J."/>
            <person name="Zyl L.V."/>
            <person name="Trindade M."/>
        </authorList>
    </citation>
    <scope>NUCLEOTIDE SEQUENCE [LARGE SCALE GENOMIC DNA]</scope>
    <source>
        <strain evidence="1 2">XOM25</strain>
    </source>
</reference>
<evidence type="ECO:0000313" key="2">
    <source>
        <dbReference type="Proteomes" id="UP000032352"/>
    </source>
</evidence>
<dbReference type="Pfam" id="PF07209">
    <property type="entry name" value="DUF1415"/>
    <property type="match status" value="1"/>
</dbReference>
<dbReference type="AlphaFoldDB" id="A0AAF0CBD7"/>
<dbReference type="Proteomes" id="UP000032352">
    <property type="component" value="Chromosome"/>
</dbReference>
<accession>A0AAF0CBD7</accession>
<reference evidence="1 2" key="1">
    <citation type="journal article" date="2015" name="Genome Announc.">
        <title>Draft Genome Sequences of Marine Isolates of Thalassomonas viridans and Thalassomonas actiniarum.</title>
        <authorList>
            <person name="Olonade I."/>
            <person name="van Zyl L.J."/>
            <person name="Trindade M."/>
        </authorList>
    </citation>
    <scope>NUCLEOTIDE SEQUENCE [LARGE SCALE GENOMIC DNA]</scope>
    <source>
        <strain evidence="1 2">XOM25</strain>
    </source>
</reference>